<proteinExistence type="inferred from homology"/>
<accession>A0A1I3TE53</accession>
<evidence type="ECO:0000313" key="4">
    <source>
        <dbReference type="Proteomes" id="UP000183557"/>
    </source>
</evidence>
<dbReference type="InterPro" id="IPR029039">
    <property type="entry name" value="Flavoprotein-like_sf"/>
</dbReference>
<dbReference type="RefSeq" id="WP_075035924.1">
    <property type="nucleotide sequence ID" value="NZ_FOSB01000003.1"/>
</dbReference>
<comment type="similarity">
    <text evidence="1">Belongs to the azoreductase type 2 family.</text>
</comment>
<evidence type="ECO:0000256" key="1">
    <source>
        <dbReference type="ARBA" id="ARBA00009428"/>
    </source>
</evidence>
<protein>
    <submittedName>
        <fullName evidence="3">Azobenzene reductase</fullName>
    </submittedName>
</protein>
<dbReference type="PANTHER" id="PTHR30543">
    <property type="entry name" value="CHROMATE REDUCTASE"/>
    <property type="match status" value="1"/>
</dbReference>
<feature type="domain" description="NADPH-dependent FMN reductase-like" evidence="2">
    <location>
        <begin position="1"/>
        <end position="132"/>
    </location>
</feature>
<keyword evidence="4" id="KW-1185">Reference proteome</keyword>
<dbReference type="PANTHER" id="PTHR30543:SF21">
    <property type="entry name" value="NAD(P)H-DEPENDENT FMN REDUCTASE LOT6"/>
    <property type="match status" value="1"/>
</dbReference>
<dbReference type="GO" id="GO:0010181">
    <property type="term" value="F:FMN binding"/>
    <property type="evidence" value="ECO:0007669"/>
    <property type="project" value="TreeGrafter"/>
</dbReference>
<dbReference type="AlphaFoldDB" id="A0A1I3TE53"/>
<evidence type="ECO:0000259" key="2">
    <source>
        <dbReference type="Pfam" id="PF03358"/>
    </source>
</evidence>
<dbReference type="OrthoDB" id="9790975at2"/>
<dbReference type="Gene3D" id="3.40.50.360">
    <property type="match status" value="1"/>
</dbReference>
<dbReference type="SUPFAM" id="SSF52218">
    <property type="entry name" value="Flavoproteins"/>
    <property type="match status" value="1"/>
</dbReference>
<dbReference type="Pfam" id="PF03358">
    <property type="entry name" value="FMN_red"/>
    <property type="match status" value="1"/>
</dbReference>
<reference evidence="4" key="1">
    <citation type="submission" date="2016-10" db="EMBL/GenBank/DDBJ databases">
        <authorList>
            <person name="Varghese N."/>
            <person name="Submissions S."/>
        </authorList>
    </citation>
    <scope>NUCLEOTIDE SEQUENCE [LARGE SCALE GENOMIC DNA]</scope>
    <source>
        <strain evidence="4">CGMCC 1.3704</strain>
    </source>
</reference>
<name>A0A1I3TE53_HALDA</name>
<evidence type="ECO:0000313" key="3">
    <source>
        <dbReference type="EMBL" id="SFJ68900.1"/>
    </source>
</evidence>
<sequence length="167" mass="18227">MSIVIFSGTPRKHGRTRQVAKEVAEKLDGTLVDLSEGSLPMFNGEDAQGQNETVQWLRKIVEEAEAFVWVSPEYHNGMSGALKNALDYLGSNHFKGKPTLLLAVSGGGKGGINALNQMRTIGRGLYADVAAQQMIFDPDDFIGDGRLSRESEEKLQEVLSGFFPVQV</sequence>
<dbReference type="EMBL" id="FOSB01000003">
    <property type="protein sequence ID" value="SFJ68900.1"/>
    <property type="molecule type" value="Genomic_DNA"/>
</dbReference>
<dbReference type="InterPro" id="IPR005025">
    <property type="entry name" value="FMN_Rdtase-like_dom"/>
</dbReference>
<dbReference type="GO" id="GO:0016491">
    <property type="term" value="F:oxidoreductase activity"/>
    <property type="evidence" value="ECO:0007669"/>
    <property type="project" value="InterPro"/>
</dbReference>
<organism evidence="3 4">
    <name type="scientific">Halobacillus dabanensis</name>
    <dbReference type="NCBI Taxonomy" id="240302"/>
    <lineage>
        <taxon>Bacteria</taxon>
        <taxon>Bacillati</taxon>
        <taxon>Bacillota</taxon>
        <taxon>Bacilli</taxon>
        <taxon>Bacillales</taxon>
        <taxon>Bacillaceae</taxon>
        <taxon>Halobacillus</taxon>
    </lineage>
</organism>
<gene>
    <name evidence="3" type="ORF">SAMN04487936_103336</name>
</gene>
<dbReference type="GO" id="GO:0005829">
    <property type="term" value="C:cytosol"/>
    <property type="evidence" value="ECO:0007669"/>
    <property type="project" value="TreeGrafter"/>
</dbReference>
<dbReference type="InterPro" id="IPR050712">
    <property type="entry name" value="NAD(P)H-dep_reductase"/>
</dbReference>
<dbReference type="Proteomes" id="UP000183557">
    <property type="component" value="Unassembled WGS sequence"/>
</dbReference>